<sequence length="255" mass="30029">MQDLGEYQSQINVVLEPELIAEIVKRLPEVKLDAELGVYTERIERLRLRGDTPLGEEIARTAIRPLVDAVYNAAIQRARLQGRQLVHTVELGAEDVDLKALSEAVQEGRKNYETRKRLREQQEAWNKIEAPKTLDNMTKEEREEYNSLYNRAHKEILTDDELKKLLERKKELIAMAASEERKIQKRMNELENTIEELKRENEEFRQKKKELEHENEQLKEIIKRWCDADKLPQVPDQDTIALVYKAHEVMEEDDC</sequence>
<gene>
    <name evidence="2" type="ORF">APZ16_04540</name>
</gene>
<comment type="caution">
    <text evidence="2">The sequence shown here is derived from an EMBL/GenBank/DDBJ whole genome shotgun (WGS) entry which is preliminary data.</text>
</comment>
<keyword evidence="1" id="KW-0175">Coiled coil</keyword>
<dbReference type="AlphaFoldDB" id="A0A147JW27"/>
<protein>
    <submittedName>
        <fullName evidence="2">Uncharacterized protein</fullName>
    </submittedName>
</protein>
<dbReference type="Proteomes" id="UP000074294">
    <property type="component" value="Unassembled WGS sequence"/>
</dbReference>
<organism evidence="2 3">
    <name type="scientific">Hadarchaeum yellowstonense</name>
    <dbReference type="NCBI Taxonomy" id="1776334"/>
    <lineage>
        <taxon>Archaea</taxon>
        <taxon>Methanobacteriati</taxon>
        <taxon>Candidatus Hadarchaeota</taxon>
        <taxon>Candidatus Hadarchaeia</taxon>
        <taxon>Candidatus Hadarchaeales</taxon>
        <taxon>Candidatus Hadarchaeaceae</taxon>
        <taxon>Candidatus Hadarchaeum</taxon>
    </lineage>
</organism>
<evidence type="ECO:0000256" key="1">
    <source>
        <dbReference type="SAM" id="Coils"/>
    </source>
</evidence>
<evidence type="ECO:0000313" key="2">
    <source>
        <dbReference type="EMBL" id="KUO40651.1"/>
    </source>
</evidence>
<accession>A0A147JW27</accession>
<name>A0A147JW27_HADYE</name>
<dbReference type="STRING" id="1776334.APZ16_04540"/>
<feature type="coiled-coil region" evidence="1">
    <location>
        <begin position="162"/>
        <end position="228"/>
    </location>
</feature>
<reference evidence="2 3" key="1">
    <citation type="journal article" date="2016" name="Nat. Microbiol.">
        <title>Genomic inference of the metabolism of cosmopolitan subsurface Archaea, Hadesarchaea.</title>
        <authorList>
            <person name="Baker B.J."/>
            <person name="Saw J.H."/>
            <person name="Lind A.E."/>
            <person name="Lazar C.S."/>
            <person name="Hinrichs K.-U."/>
            <person name="Teske A.P."/>
            <person name="Ettema T.J."/>
        </authorList>
    </citation>
    <scope>NUCLEOTIDE SEQUENCE [LARGE SCALE GENOMIC DNA]</scope>
</reference>
<evidence type="ECO:0000313" key="3">
    <source>
        <dbReference type="Proteomes" id="UP000074294"/>
    </source>
</evidence>
<proteinExistence type="predicted"/>
<dbReference type="EMBL" id="LQMQ01000038">
    <property type="protein sequence ID" value="KUO40651.1"/>
    <property type="molecule type" value="Genomic_DNA"/>
</dbReference>